<dbReference type="EMBL" id="WTYD01000001">
    <property type="protein sequence ID" value="MXO53030.1"/>
    <property type="molecule type" value="Genomic_DNA"/>
</dbReference>
<protein>
    <submittedName>
        <fullName evidence="2">MOSC domain-containing protein</fullName>
    </submittedName>
</protein>
<dbReference type="AlphaFoldDB" id="A0A844Y3G6"/>
<dbReference type="Pfam" id="PF03475">
    <property type="entry name" value="YiiM_3-alpha"/>
    <property type="match status" value="1"/>
</dbReference>
<dbReference type="Pfam" id="PF03473">
    <property type="entry name" value="MOSC"/>
    <property type="match status" value="1"/>
</dbReference>
<gene>
    <name evidence="2" type="ORF">GRI47_03265</name>
</gene>
<evidence type="ECO:0000259" key="1">
    <source>
        <dbReference type="PROSITE" id="PS51340"/>
    </source>
</evidence>
<dbReference type="InterPro" id="IPR052353">
    <property type="entry name" value="Benzoxazolinone_Detox_Enz"/>
</dbReference>
<accession>A0A844Y3G6</accession>
<dbReference type="PROSITE" id="PS51340">
    <property type="entry name" value="MOSC"/>
    <property type="match status" value="1"/>
</dbReference>
<reference evidence="2 3" key="1">
    <citation type="submission" date="2019-12" db="EMBL/GenBank/DDBJ databases">
        <title>Genomic-based taxomic classification of the family Erythrobacteraceae.</title>
        <authorList>
            <person name="Xu L."/>
        </authorList>
    </citation>
    <scope>NUCLEOTIDE SEQUENCE [LARGE SCALE GENOMIC DNA]</scope>
    <source>
        <strain evidence="2 3">JCM 17468</strain>
    </source>
</reference>
<dbReference type="GO" id="GO:0003824">
    <property type="term" value="F:catalytic activity"/>
    <property type="evidence" value="ECO:0007669"/>
    <property type="project" value="InterPro"/>
</dbReference>
<dbReference type="InterPro" id="IPR005163">
    <property type="entry name" value="Tri_helical_YiiM-like"/>
</dbReference>
<evidence type="ECO:0000313" key="2">
    <source>
        <dbReference type="EMBL" id="MXO53030.1"/>
    </source>
</evidence>
<dbReference type="GO" id="GO:0030170">
    <property type="term" value="F:pyridoxal phosphate binding"/>
    <property type="evidence" value="ECO:0007669"/>
    <property type="project" value="InterPro"/>
</dbReference>
<dbReference type="PANTHER" id="PTHR30212:SF2">
    <property type="entry name" value="PROTEIN YIIM"/>
    <property type="match status" value="1"/>
</dbReference>
<dbReference type="SUPFAM" id="SSF50800">
    <property type="entry name" value="PK beta-barrel domain-like"/>
    <property type="match status" value="1"/>
</dbReference>
<dbReference type="InterPro" id="IPR005302">
    <property type="entry name" value="MoCF_Sase_C"/>
</dbReference>
<name>A0A844Y3G6_9SPHN</name>
<dbReference type="RefSeq" id="WP_160659928.1">
    <property type="nucleotide sequence ID" value="NZ_BAABDV010000001.1"/>
</dbReference>
<dbReference type="Gene3D" id="2.40.33.20">
    <property type="entry name" value="PK beta-barrel domain-like"/>
    <property type="match status" value="1"/>
</dbReference>
<feature type="domain" description="MOSC" evidence="1">
    <location>
        <begin position="26"/>
        <end position="163"/>
    </location>
</feature>
<comment type="caution">
    <text evidence="2">The sequence shown here is derived from an EMBL/GenBank/DDBJ whole genome shotgun (WGS) entry which is preliminary data.</text>
</comment>
<dbReference type="InterPro" id="IPR011037">
    <property type="entry name" value="Pyrv_Knase-like_insert_dom_sf"/>
</dbReference>
<dbReference type="GO" id="GO:0030151">
    <property type="term" value="F:molybdenum ion binding"/>
    <property type="evidence" value="ECO:0007669"/>
    <property type="project" value="InterPro"/>
</dbReference>
<sequence length="212" mass="23664">MTSLTALCIGQPKPFRGEDTSAIDKHPVDGRVAIRSLGLAGDAVADPKYHGGPEMAVHHYPHDHYPIWRDYLGGHDLLSRYGAFGENIVATGLAENQVHIGDRFRIGGALLEISQPRQPCWKIEHRFARKGMIKHILKTHACGWYYRVIEEGEAEAGDAIERVEVGHAEWSVARVFAALFDPDDRTTPADLRAIANLDRLCPQWRGKARDLL</sequence>
<dbReference type="OrthoDB" id="9786134at2"/>
<dbReference type="PANTHER" id="PTHR30212">
    <property type="entry name" value="PROTEIN YIIM"/>
    <property type="match status" value="1"/>
</dbReference>
<proteinExistence type="predicted"/>
<organism evidence="2 3">
    <name type="scientific">Qipengyuania pelagi</name>
    <dbReference type="NCBI Taxonomy" id="994320"/>
    <lineage>
        <taxon>Bacteria</taxon>
        <taxon>Pseudomonadati</taxon>
        <taxon>Pseudomonadota</taxon>
        <taxon>Alphaproteobacteria</taxon>
        <taxon>Sphingomonadales</taxon>
        <taxon>Erythrobacteraceae</taxon>
        <taxon>Qipengyuania</taxon>
    </lineage>
</organism>
<keyword evidence="3" id="KW-1185">Reference proteome</keyword>
<evidence type="ECO:0000313" key="3">
    <source>
        <dbReference type="Proteomes" id="UP000430272"/>
    </source>
</evidence>
<dbReference type="Proteomes" id="UP000430272">
    <property type="component" value="Unassembled WGS sequence"/>
</dbReference>